<feature type="non-terminal residue" evidence="3">
    <location>
        <position position="1"/>
    </location>
</feature>
<evidence type="ECO:0000256" key="1">
    <source>
        <dbReference type="ARBA" id="ARBA00006096"/>
    </source>
</evidence>
<dbReference type="PANTHER" id="PTHR30023:SF0">
    <property type="entry name" value="PENICILLIN-SENSITIVE CARBOXYPEPTIDASE A"/>
    <property type="match status" value="1"/>
</dbReference>
<dbReference type="Proteomes" id="UP001167796">
    <property type="component" value="Unassembled WGS sequence"/>
</dbReference>
<evidence type="ECO:0000313" key="3">
    <source>
        <dbReference type="EMBL" id="MDO7849401.1"/>
    </source>
</evidence>
<dbReference type="PANTHER" id="PTHR30023">
    <property type="entry name" value="D-ALANYL-D-ALANINE CARBOXYPEPTIDASE"/>
    <property type="match status" value="1"/>
</dbReference>
<dbReference type="InterPro" id="IPR000667">
    <property type="entry name" value="Peptidase_S13"/>
</dbReference>
<name>A0ABT9AHP7_9BACT</name>
<proteinExistence type="inferred from homology"/>
<dbReference type="Pfam" id="PF02113">
    <property type="entry name" value="Peptidase_S13"/>
    <property type="match status" value="1"/>
</dbReference>
<comment type="caution">
    <text evidence="3">The sequence shown here is derived from an EMBL/GenBank/DDBJ whole genome shotgun (WGS) entry which is preliminary data.</text>
</comment>
<sequence length="207" mass="23295">LMLRLLGDTLRRATSNAIWRPRPAQGDSIRTLYGLRVDSLYRRMLRVSDNFLAEQLLLMCSTKIGRRDSLSTGRVIRYARKNLLTTLPDPVVWVDGSGLSRLNLITPRTLTCLLLKLHQELPERRLLSLLAAGGGQGTLRKRYHDAAGPWVWGKTGTLSNNLNVCGYLRTKSGRLVAFSFMNNNHVAESGAMRNEVERVLAQVRARL</sequence>
<dbReference type="PRINTS" id="PR00922">
    <property type="entry name" value="DADACBPTASE3"/>
</dbReference>
<dbReference type="EC" id="3.4.16.4" evidence="3"/>
<dbReference type="Gene3D" id="3.40.710.10">
    <property type="entry name" value="DD-peptidase/beta-lactamase superfamily"/>
    <property type="match status" value="1"/>
</dbReference>
<keyword evidence="3" id="KW-0121">Carboxypeptidase</keyword>
<accession>A0ABT9AHP7</accession>
<dbReference type="EMBL" id="JAUQSX010000017">
    <property type="protein sequence ID" value="MDO7849401.1"/>
    <property type="molecule type" value="Genomic_DNA"/>
</dbReference>
<dbReference type="RefSeq" id="WP_305014069.1">
    <property type="nucleotide sequence ID" value="NZ_JAUQSX010000017.1"/>
</dbReference>
<dbReference type="InterPro" id="IPR012338">
    <property type="entry name" value="Beta-lactam/transpept-like"/>
</dbReference>
<evidence type="ECO:0000256" key="2">
    <source>
        <dbReference type="ARBA" id="ARBA00022801"/>
    </source>
</evidence>
<dbReference type="SUPFAM" id="SSF56601">
    <property type="entry name" value="beta-lactamase/transpeptidase-like"/>
    <property type="match status" value="1"/>
</dbReference>
<comment type="similarity">
    <text evidence="1">Belongs to the peptidase S13 family.</text>
</comment>
<gene>
    <name evidence="3" type="ORF">Q5H92_23760</name>
</gene>
<reference evidence="3" key="1">
    <citation type="submission" date="2023-07" db="EMBL/GenBank/DDBJ databases">
        <authorList>
            <person name="Kim M.K."/>
        </authorList>
    </citation>
    <scope>NUCLEOTIDE SEQUENCE</scope>
    <source>
        <strain evidence="3">M29</strain>
    </source>
</reference>
<organism evidence="3 4">
    <name type="scientific">Hymenobacter mellowenesis</name>
    <dbReference type="NCBI Taxonomy" id="3063995"/>
    <lineage>
        <taxon>Bacteria</taxon>
        <taxon>Pseudomonadati</taxon>
        <taxon>Bacteroidota</taxon>
        <taxon>Cytophagia</taxon>
        <taxon>Cytophagales</taxon>
        <taxon>Hymenobacteraceae</taxon>
        <taxon>Hymenobacter</taxon>
    </lineage>
</organism>
<keyword evidence="2 3" id="KW-0378">Hydrolase</keyword>
<dbReference type="GO" id="GO:0009002">
    <property type="term" value="F:serine-type D-Ala-D-Ala carboxypeptidase activity"/>
    <property type="evidence" value="ECO:0007669"/>
    <property type="project" value="UniProtKB-EC"/>
</dbReference>
<evidence type="ECO:0000313" key="4">
    <source>
        <dbReference type="Proteomes" id="UP001167796"/>
    </source>
</evidence>
<protein>
    <submittedName>
        <fullName evidence="3">D-alanyl-D-alanine carboxypeptidase</fullName>
        <ecNumber evidence="3">3.4.16.4</ecNumber>
    </submittedName>
</protein>
<keyword evidence="4" id="KW-1185">Reference proteome</keyword>
<keyword evidence="3" id="KW-0645">Protease</keyword>